<evidence type="ECO:0000313" key="3">
    <source>
        <dbReference type="EMBL" id="KAL0082868.1"/>
    </source>
</evidence>
<keyword evidence="2" id="KW-0472">Membrane</keyword>
<keyword evidence="2" id="KW-0812">Transmembrane</keyword>
<protein>
    <submittedName>
        <fullName evidence="3">Uncharacterized protein</fullName>
    </submittedName>
</protein>
<feature type="compositionally biased region" description="Basic and acidic residues" evidence="1">
    <location>
        <begin position="250"/>
        <end position="259"/>
    </location>
</feature>
<accession>A0ABR3AYH0</accession>
<evidence type="ECO:0000256" key="1">
    <source>
        <dbReference type="SAM" id="MobiDB-lite"/>
    </source>
</evidence>
<comment type="caution">
    <text evidence="3">The sequence shown here is derived from an EMBL/GenBank/DDBJ whole genome shotgun (WGS) entry which is preliminary data.</text>
</comment>
<sequence>MADLERQYQKALRLFLLTRYAQAAASCLQAIELLPLPQESLNGTKVWALYLTIGTTLLNRPEDPTPNTLSTLGLTQSVSDKPISKKSACYGLWTNLTDWYQNLNLVDPSLVTSAMVMSLKLNVPAVGRQVVEEWYSSLSEATVDHLSVAGEDDGVMKLYRETVDLYVCRVLPALNDYDSARSFLEYNSFLSPSAKTEQKAAQKEKEKERERRELEKKEQQQREKEQEKKEQQQRQRQQQQQQQQQLQQKQIERQTRTKQAEMSSLESKKATEATSSRALQDKSPRTLADSSLATSIRTWLLPLTQNSNYGVLFVLFILFGLLRYYRSQLSPAFKGLMAKLWQTVQMGTKVTYM</sequence>
<evidence type="ECO:0000313" key="4">
    <source>
        <dbReference type="Proteomes" id="UP001448207"/>
    </source>
</evidence>
<proteinExistence type="predicted"/>
<gene>
    <name evidence="3" type="ORF">J3Q64DRAFT_1642259</name>
</gene>
<feature type="transmembrane region" description="Helical" evidence="2">
    <location>
        <begin position="307"/>
        <end position="325"/>
    </location>
</feature>
<dbReference type="EMBL" id="JBCLYO010000014">
    <property type="protein sequence ID" value="KAL0082868.1"/>
    <property type="molecule type" value="Genomic_DNA"/>
</dbReference>
<feature type="compositionally biased region" description="Basic and acidic residues" evidence="1">
    <location>
        <begin position="196"/>
        <end position="233"/>
    </location>
</feature>
<feature type="compositionally biased region" description="Low complexity" evidence="1">
    <location>
        <begin position="234"/>
        <end position="249"/>
    </location>
</feature>
<keyword evidence="4" id="KW-1185">Reference proteome</keyword>
<reference evidence="3 4" key="1">
    <citation type="submission" date="2024-04" db="EMBL/GenBank/DDBJ databases">
        <title>Symmetric and asymmetric DNA N6-adenine methylation regulates different biological responses in Mucorales.</title>
        <authorList>
            <consortium name="Lawrence Berkeley National Laboratory"/>
            <person name="Lax C."/>
            <person name="Mondo S.J."/>
            <person name="Osorio-Concepcion M."/>
            <person name="Muszewska A."/>
            <person name="Corrochano-Luque M."/>
            <person name="Gutierrez G."/>
            <person name="Riley R."/>
            <person name="Lipzen A."/>
            <person name="Guo J."/>
            <person name="Hundley H."/>
            <person name="Amirebrahimi M."/>
            <person name="Ng V."/>
            <person name="Lorenzo-Gutierrez D."/>
            <person name="Binder U."/>
            <person name="Yang J."/>
            <person name="Song Y."/>
            <person name="Canovas D."/>
            <person name="Navarro E."/>
            <person name="Freitag M."/>
            <person name="Gabaldon T."/>
            <person name="Grigoriev I.V."/>
            <person name="Corrochano L.M."/>
            <person name="Nicolas F.E."/>
            <person name="Garre V."/>
        </authorList>
    </citation>
    <scope>NUCLEOTIDE SEQUENCE [LARGE SCALE GENOMIC DNA]</scope>
    <source>
        <strain evidence="3 4">L51</strain>
    </source>
</reference>
<name>A0ABR3AYH0_PHYBL</name>
<organism evidence="3 4">
    <name type="scientific">Phycomyces blakesleeanus</name>
    <dbReference type="NCBI Taxonomy" id="4837"/>
    <lineage>
        <taxon>Eukaryota</taxon>
        <taxon>Fungi</taxon>
        <taxon>Fungi incertae sedis</taxon>
        <taxon>Mucoromycota</taxon>
        <taxon>Mucoromycotina</taxon>
        <taxon>Mucoromycetes</taxon>
        <taxon>Mucorales</taxon>
        <taxon>Phycomycetaceae</taxon>
        <taxon>Phycomyces</taxon>
    </lineage>
</organism>
<evidence type="ECO:0000256" key="2">
    <source>
        <dbReference type="SAM" id="Phobius"/>
    </source>
</evidence>
<keyword evidence="2" id="KW-1133">Transmembrane helix</keyword>
<feature type="region of interest" description="Disordered" evidence="1">
    <location>
        <begin position="194"/>
        <end position="287"/>
    </location>
</feature>
<dbReference type="Proteomes" id="UP001448207">
    <property type="component" value="Unassembled WGS sequence"/>
</dbReference>